<feature type="region of interest" description="Disordered" evidence="1">
    <location>
        <begin position="1"/>
        <end position="95"/>
    </location>
</feature>
<reference evidence="2" key="2">
    <citation type="journal article" date="2021" name="PeerJ">
        <title>Extensive microbial diversity within the chicken gut microbiome revealed by metagenomics and culture.</title>
        <authorList>
            <person name="Gilroy R."/>
            <person name="Ravi A."/>
            <person name="Getino M."/>
            <person name="Pursley I."/>
            <person name="Horton D.L."/>
            <person name="Alikhan N.F."/>
            <person name="Baker D."/>
            <person name="Gharbi K."/>
            <person name="Hall N."/>
            <person name="Watson M."/>
            <person name="Adriaenssens E.M."/>
            <person name="Foster-Nyarko E."/>
            <person name="Jarju S."/>
            <person name="Secka A."/>
            <person name="Antonio M."/>
            <person name="Oren A."/>
            <person name="Chaudhuri R.R."/>
            <person name="La Ragione R."/>
            <person name="Hildebrand F."/>
            <person name="Pallen M.J."/>
        </authorList>
    </citation>
    <scope>NUCLEOTIDE SEQUENCE</scope>
    <source>
        <strain evidence="2">ChiW3-316</strain>
    </source>
</reference>
<proteinExistence type="predicted"/>
<comment type="caution">
    <text evidence="2">The sequence shown here is derived from an EMBL/GenBank/DDBJ whole genome shotgun (WGS) entry which is preliminary data.</text>
</comment>
<sequence length="156" mass="17153">MEEKKRGRPAGKKLSADFYKKSAPQREDLALIAQGKIKLGADMDTPVKPEYDSKKDKPEYDGKKEKPAYDGNLVGIGPNMTGRDKPGHDEAGGTPELTAQQTEALSKVCQTDELLDMMLRSLEQSGANPRWLDEAKISFSVGMMEVCRAILKPQGI</sequence>
<feature type="compositionally biased region" description="Basic and acidic residues" evidence="1">
    <location>
        <begin position="14"/>
        <end position="29"/>
    </location>
</feature>
<dbReference type="EMBL" id="DVNC01000028">
    <property type="protein sequence ID" value="HIU53276.1"/>
    <property type="molecule type" value="Genomic_DNA"/>
</dbReference>
<protein>
    <submittedName>
        <fullName evidence="2">Uncharacterized protein</fullName>
    </submittedName>
</protein>
<gene>
    <name evidence="2" type="ORF">IAD20_04255</name>
</gene>
<name>A0A9D1M484_9PROT</name>
<evidence type="ECO:0000313" key="2">
    <source>
        <dbReference type="EMBL" id="HIU53276.1"/>
    </source>
</evidence>
<evidence type="ECO:0000256" key="1">
    <source>
        <dbReference type="SAM" id="MobiDB-lite"/>
    </source>
</evidence>
<feature type="compositionally biased region" description="Basic residues" evidence="1">
    <location>
        <begin position="1"/>
        <end position="11"/>
    </location>
</feature>
<dbReference type="AlphaFoldDB" id="A0A9D1M484"/>
<dbReference type="Proteomes" id="UP000824107">
    <property type="component" value="Unassembled WGS sequence"/>
</dbReference>
<feature type="compositionally biased region" description="Basic and acidic residues" evidence="1">
    <location>
        <begin position="39"/>
        <end position="68"/>
    </location>
</feature>
<feature type="compositionally biased region" description="Basic and acidic residues" evidence="1">
    <location>
        <begin position="82"/>
        <end position="91"/>
    </location>
</feature>
<organism evidence="2 3">
    <name type="scientific">Candidatus Scatocola faecipullorum</name>
    <dbReference type="NCBI Taxonomy" id="2840917"/>
    <lineage>
        <taxon>Bacteria</taxon>
        <taxon>Pseudomonadati</taxon>
        <taxon>Pseudomonadota</taxon>
        <taxon>Alphaproteobacteria</taxon>
        <taxon>Rhodospirillales</taxon>
        <taxon>Rhodospirillaceae</taxon>
        <taxon>Rhodospirillaceae incertae sedis</taxon>
        <taxon>Candidatus Scatocola</taxon>
    </lineage>
</organism>
<evidence type="ECO:0000313" key="3">
    <source>
        <dbReference type="Proteomes" id="UP000824107"/>
    </source>
</evidence>
<accession>A0A9D1M484</accession>
<reference evidence="2" key="1">
    <citation type="submission" date="2020-10" db="EMBL/GenBank/DDBJ databases">
        <authorList>
            <person name="Gilroy R."/>
        </authorList>
    </citation>
    <scope>NUCLEOTIDE SEQUENCE</scope>
    <source>
        <strain evidence="2">ChiW3-316</strain>
    </source>
</reference>